<dbReference type="NCBIfam" id="NF041519">
    <property type="entry name" value="bluetail"/>
    <property type="match status" value="1"/>
</dbReference>
<reference evidence="1 2" key="1">
    <citation type="submission" date="2020-10" db="EMBL/GenBank/DDBJ databases">
        <title>Aquamicrobium zhengzhouensis sp. nov., a exopolysaccharide producing bacterium isolated from farmland soil.</title>
        <authorList>
            <person name="Wang X."/>
        </authorList>
    </citation>
    <scope>NUCLEOTIDE SEQUENCE [LARGE SCALE GENOMIC DNA]</scope>
    <source>
        <strain evidence="2">cd-1</strain>
    </source>
</reference>
<dbReference type="Proteomes" id="UP000601789">
    <property type="component" value="Unassembled WGS sequence"/>
</dbReference>
<keyword evidence="2" id="KW-1185">Reference proteome</keyword>
<evidence type="ECO:0008006" key="3">
    <source>
        <dbReference type="Google" id="ProtNLM"/>
    </source>
</evidence>
<dbReference type="InterPro" id="IPR001343">
    <property type="entry name" value="Hemolysn_Ca-bd"/>
</dbReference>
<dbReference type="PROSITE" id="PS00330">
    <property type="entry name" value="HEMOLYSIN_CALCIUM"/>
    <property type="match status" value="2"/>
</dbReference>
<name>A0ABS0SFG7_9HYPH</name>
<proteinExistence type="predicted"/>
<evidence type="ECO:0000313" key="1">
    <source>
        <dbReference type="EMBL" id="MBI1622048.1"/>
    </source>
</evidence>
<gene>
    <name evidence="1" type="ORF">IOD40_15425</name>
</gene>
<sequence length="255" mass="24490">MGDPPYAPVSKTGTTSNLDIIATDNVIVQSLAGSTSLSDLDITGAGTVNITTTALAVAANASVDASAATGAFTFNAAAATNNGLAITGSSSAVNNITGSGQADVITGGAGADTLTGGAGADTLTGGAGNDQFRFAAGDTGATALDWITDLNLGSNVVGGQADTLAFQNAGATATVVALTSGQQTTVSAAADLAAAALAVAAIANADGATVQFTYGADTFIFHNVDGNATYDAAADVLVKVTGVTGTLDASDIIVF</sequence>
<dbReference type="InterPro" id="IPR018511">
    <property type="entry name" value="Hemolysin-typ_Ca-bd_CS"/>
</dbReference>
<dbReference type="Gene3D" id="2.150.10.10">
    <property type="entry name" value="Serralysin-like metalloprotease, C-terminal"/>
    <property type="match status" value="1"/>
</dbReference>
<dbReference type="EMBL" id="JADGMQ010000012">
    <property type="protein sequence ID" value="MBI1622048.1"/>
    <property type="molecule type" value="Genomic_DNA"/>
</dbReference>
<evidence type="ECO:0000313" key="2">
    <source>
        <dbReference type="Proteomes" id="UP000601789"/>
    </source>
</evidence>
<comment type="caution">
    <text evidence="1">The sequence shown here is derived from an EMBL/GenBank/DDBJ whole genome shotgun (WGS) entry which is preliminary data.</text>
</comment>
<protein>
    <recommendedName>
        <fullName evidence="3">Calcium-binding protein</fullName>
    </recommendedName>
</protein>
<dbReference type="Pfam" id="PF00353">
    <property type="entry name" value="HemolysinCabind"/>
    <property type="match status" value="1"/>
</dbReference>
<dbReference type="InterPro" id="IPR048165">
    <property type="entry name" value="Bluetail_dom"/>
</dbReference>
<accession>A0ABS0SFG7</accession>
<dbReference type="SUPFAM" id="SSF51120">
    <property type="entry name" value="beta-Roll"/>
    <property type="match status" value="1"/>
</dbReference>
<organism evidence="1 2">
    <name type="scientific">Aquamicrobium zhengzhouense</name>
    <dbReference type="NCBI Taxonomy" id="2781738"/>
    <lineage>
        <taxon>Bacteria</taxon>
        <taxon>Pseudomonadati</taxon>
        <taxon>Pseudomonadota</taxon>
        <taxon>Alphaproteobacteria</taxon>
        <taxon>Hyphomicrobiales</taxon>
        <taxon>Phyllobacteriaceae</taxon>
        <taxon>Aquamicrobium</taxon>
    </lineage>
</organism>
<dbReference type="InterPro" id="IPR011049">
    <property type="entry name" value="Serralysin-like_metalloprot_C"/>
</dbReference>
<dbReference type="PRINTS" id="PR00313">
    <property type="entry name" value="CABNDNGRPT"/>
</dbReference>